<keyword evidence="3" id="KW-1185">Reference proteome</keyword>
<evidence type="ECO:0000313" key="3">
    <source>
        <dbReference type="Proteomes" id="UP000246316"/>
    </source>
</evidence>
<reference evidence="2" key="1">
    <citation type="submission" date="2018-03" db="EMBL/GenBank/DDBJ databases">
        <title>Phage therapy in agriculture - a green tech approach to combat plant pathogenic bacteria.</title>
        <authorList>
            <person name="Carstens A.B."/>
            <person name="Djurhuus A.M."/>
            <person name="Hansen L.H."/>
        </authorList>
    </citation>
    <scope>NUCLEOTIDE SEQUENCE [LARGE SCALE GENOMIC DNA]</scope>
</reference>
<sequence>MNYKNHYEKLITRAKARVLTDYKERHHIVPKCLGGTDDPDNIVNLTAEEHFIAHQLLVKIHPGHSGLSFSALSMCQGNKNMQRSNNKQYAWLRKKHSENISKNQTGKIYWNDGTRSIKLFPHENVPDGFKRGRHFSPTKGTKHNSNRIKNSVFKNKNVQKDLLERRWNKERENICKNFGLSSMEEVKSFLIELKSKQHPRYWVNPILELYPFLGRAQLRALVKS</sequence>
<evidence type="ECO:0000259" key="1">
    <source>
        <dbReference type="SMART" id="SM00507"/>
    </source>
</evidence>
<keyword evidence="2" id="KW-0540">Nuclease</keyword>
<dbReference type="CDD" id="cd00085">
    <property type="entry name" value="HNHc"/>
    <property type="match status" value="1"/>
</dbReference>
<accession>A0A2S1GMI1</accession>
<dbReference type="RefSeq" id="YP_010095094.1">
    <property type="nucleotide sequence ID" value="NC_055743.1"/>
</dbReference>
<evidence type="ECO:0000313" key="2">
    <source>
        <dbReference type="EMBL" id="AWD90586.1"/>
    </source>
</evidence>
<dbReference type="KEGG" id="vg:65112728"/>
<dbReference type="GO" id="GO:0004519">
    <property type="term" value="F:endonuclease activity"/>
    <property type="evidence" value="ECO:0007669"/>
    <property type="project" value="UniProtKB-KW"/>
</dbReference>
<keyword evidence="2" id="KW-0378">Hydrolase</keyword>
<feature type="domain" description="HNH nuclease" evidence="1">
    <location>
        <begin position="5"/>
        <end position="51"/>
    </location>
</feature>
<dbReference type="GeneID" id="65112728"/>
<dbReference type="InterPro" id="IPR003615">
    <property type="entry name" value="HNH_nuc"/>
</dbReference>
<proteinExistence type="predicted"/>
<organism evidence="2 3">
    <name type="scientific">Erwinia phage Cronus</name>
    <dbReference type="NCBI Taxonomy" id="2163633"/>
    <lineage>
        <taxon>Viruses</taxon>
        <taxon>Duplodnaviria</taxon>
        <taxon>Heunggongvirae</taxon>
        <taxon>Uroviricota</taxon>
        <taxon>Caudoviricetes</taxon>
        <taxon>Pantevenvirales</taxon>
        <taxon>Straboviridae</taxon>
        <taxon>Tevenvirinae</taxon>
        <taxon>Risoevirus</taxon>
        <taxon>Risoevirus cronus</taxon>
        <taxon>Roskildevirus cronus</taxon>
    </lineage>
</organism>
<name>A0A2S1GMI1_9CAUD</name>
<dbReference type="EMBL" id="MH059636">
    <property type="protein sequence ID" value="AWD90586.1"/>
    <property type="molecule type" value="Genomic_DNA"/>
</dbReference>
<keyword evidence="2" id="KW-0255">Endonuclease</keyword>
<protein>
    <submittedName>
        <fullName evidence="2">HNH endonuclease</fullName>
    </submittedName>
</protein>
<dbReference type="Proteomes" id="UP000246316">
    <property type="component" value="Segment"/>
</dbReference>
<dbReference type="SMART" id="SM00507">
    <property type="entry name" value="HNHc"/>
    <property type="match status" value="1"/>
</dbReference>